<organism evidence="6 7">
    <name type="scientific">Pistricoccus aurantiacus</name>
    <dbReference type="NCBI Taxonomy" id="1883414"/>
    <lineage>
        <taxon>Bacteria</taxon>
        <taxon>Pseudomonadati</taxon>
        <taxon>Pseudomonadota</taxon>
        <taxon>Gammaproteobacteria</taxon>
        <taxon>Oceanospirillales</taxon>
        <taxon>Halomonadaceae</taxon>
        <taxon>Pistricoccus</taxon>
    </lineage>
</organism>
<evidence type="ECO:0000259" key="5">
    <source>
        <dbReference type="PROSITE" id="PS50931"/>
    </source>
</evidence>
<keyword evidence="2" id="KW-0805">Transcription regulation</keyword>
<dbReference type="Gene3D" id="3.40.190.10">
    <property type="entry name" value="Periplasmic binding protein-like II"/>
    <property type="match status" value="2"/>
</dbReference>
<name>A0A5B8SPS8_9GAMM</name>
<evidence type="ECO:0000256" key="1">
    <source>
        <dbReference type="ARBA" id="ARBA00009437"/>
    </source>
</evidence>
<dbReference type="RefSeq" id="WP_147183272.1">
    <property type="nucleotide sequence ID" value="NZ_CP042382.1"/>
</dbReference>
<evidence type="ECO:0000256" key="2">
    <source>
        <dbReference type="ARBA" id="ARBA00023015"/>
    </source>
</evidence>
<proteinExistence type="inferred from homology"/>
<keyword evidence="3" id="KW-0238">DNA-binding</keyword>
<dbReference type="Pfam" id="PF03466">
    <property type="entry name" value="LysR_substrate"/>
    <property type="match status" value="1"/>
</dbReference>
<dbReference type="GO" id="GO:0003677">
    <property type="term" value="F:DNA binding"/>
    <property type="evidence" value="ECO:0007669"/>
    <property type="project" value="UniProtKB-KW"/>
</dbReference>
<dbReference type="PROSITE" id="PS50931">
    <property type="entry name" value="HTH_LYSR"/>
    <property type="match status" value="1"/>
</dbReference>
<dbReference type="PANTHER" id="PTHR30579">
    <property type="entry name" value="TRANSCRIPTIONAL REGULATOR"/>
    <property type="match status" value="1"/>
</dbReference>
<dbReference type="SUPFAM" id="SSF53850">
    <property type="entry name" value="Periplasmic binding protein-like II"/>
    <property type="match status" value="1"/>
</dbReference>
<comment type="similarity">
    <text evidence="1">Belongs to the LysR transcriptional regulatory family.</text>
</comment>
<sequence>MKNIPTELLRTFVTIKDLGGFTSAGILLGRSQPAISLQIKKLEDILDTKLLLRGPQLTLTADGENVYQSAKKILELNDSLITKLTGENITGKVRLGIPSDLELAFLPKALKSFATIYPNISVEVDCEISKVIRQRYQQHFYDIILIMEPVDQEDTRDRRDYRIEQLEWVMAPDYLPSEKENISLIAYPQGCVYRSITENLLATHKIPYKTAYTSTSLLGLLSAVEAGLGITVMARSMVPSRVRSSSRTFILPQLGTVCIGLYYKQLEISTAAQRVVDFLRSGIANLEKIES</sequence>
<accession>A0A5B8SPS8</accession>
<gene>
    <name evidence="6" type="ORF">FGL86_03355</name>
</gene>
<dbReference type="Pfam" id="PF00126">
    <property type="entry name" value="HTH_1"/>
    <property type="match status" value="1"/>
</dbReference>
<dbReference type="InterPro" id="IPR005119">
    <property type="entry name" value="LysR_subst-bd"/>
</dbReference>
<dbReference type="EMBL" id="CP042382">
    <property type="protein sequence ID" value="QEA38204.1"/>
    <property type="molecule type" value="Genomic_DNA"/>
</dbReference>
<evidence type="ECO:0000256" key="4">
    <source>
        <dbReference type="ARBA" id="ARBA00023163"/>
    </source>
</evidence>
<dbReference type="OrthoDB" id="5723059at2"/>
<dbReference type="InterPro" id="IPR000847">
    <property type="entry name" value="LysR_HTH_N"/>
</dbReference>
<evidence type="ECO:0000313" key="7">
    <source>
        <dbReference type="Proteomes" id="UP000321272"/>
    </source>
</evidence>
<evidence type="ECO:0000313" key="6">
    <source>
        <dbReference type="EMBL" id="QEA38204.1"/>
    </source>
</evidence>
<dbReference type="Proteomes" id="UP000321272">
    <property type="component" value="Chromosome"/>
</dbReference>
<dbReference type="PRINTS" id="PR00039">
    <property type="entry name" value="HTHLYSR"/>
</dbReference>
<dbReference type="GO" id="GO:0003700">
    <property type="term" value="F:DNA-binding transcription factor activity"/>
    <property type="evidence" value="ECO:0007669"/>
    <property type="project" value="InterPro"/>
</dbReference>
<dbReference type="AlphaFoldDB" id="A0A5B8SPS8"/>
<keyword evidence="4" id="KW-0804">Transcription</keyword>
<feature type="domain" description="HTH lysR-type" evidence="5">
    <location>
        <begin position="4"/>
        <end position="60"/>
    </location>
</feature>
<dbReference type="KEGG" id="paur:FGL86_03355"/>
<keyword evidence="7" id="KW-1185">Reference proteome</keyword>
<dbReference type="InterPro" id="IPR036388">
    <property type="entry name" value="WH-like_DNA-bd_sf"/>
</dbReference>
<protein>
    <submittedName>
        <fullName evidence="6">LysR family transcriptional regulator</fullName>
    </submittedName>
</protein>
<dbReference type="InterPro" id="IPR050176">
    <property type="entry name" value="LTTR"/>
</dbReference>
<dbReference type="InterPro" id="IPR036390">
    <property type="entry name" value="WH_DNA-bd_sf"/>
</dbReference>
<dbReference type="SUPFAM" id="SSF46785">
    <property type="entry name" value="Winged helix' DNA-binding domain"/>
    <property type="match status" value="1"/>
</dbReference>
<reference evidence="6 7" key="1">
    <citation type="submission" date="2019-06" db="EMBL/GenBank/DDBJ databases">
        <title>Genome analyses of bacteria isolated from kimchi.</title>
        <authorList>
            <person name="Lee S."/>
            <person name="Ahn S."/>
            <person name="Roh S."/>
        </authorList>
    </citation>
    <scope>NUCLEOTIDE SEQUENCE [LARGE SCALE GENOMIC DNA]</scope>
    <source>
        <strain evidence="6 7">CBA4606</strain>
    </source>
</reference>
<dbReference type="PANTHER" id="PTHR30579:SF7">
    <property type="entry name" value="HTH-TYPE TRANSCRIPTIONAL REGULATOR LRHA-RELATED"/>
    <property type="match status" value="1"/>
</dbReference>
<dbReference type="Gene3D" id="1.10.10.10">
    <property type="entry name" value="Winged helix-like DNA-binding domain superfamily/Winged helix DNA-binding domain"/>
    <property type="match status" value="1"/>
</dbReference>
<evidence type="ECO:0000256" key="3">
    <source>
        <dbReference type="ARBA" id="ARBA00023125"/>
    </source>
</evidence>